<dbReference type="EMBL" id="OMOD01000156">
    <property type="protein sequence ID" value="SPF45720.1"/>
    <property type="molecule type" value="Genomic_DNA"/>
</dbReference>
<dbReference type="Proteomes" id="UP000238701">
    <property type="component" value="Unassembled WGS sequence"/>
</dbReference>
<dbReference type="AlphaFoldDB" id="A0A2U3L1J9"/>
<evidence type="ECO:0000313" key="2">
    <source>
        <dbReference type="EMBL" id="SPF45720.1"/>
    </source>
</evidence>
<feature type="signal peptide" evidence="1">
    <location>
        <begin position="1"/>
        <end position="20"/>
    </location>
</feature>
<name>A0A2U3L1J9_9BACT</name>
<evidence type="ECO:0008006" key="4">
    <source>
        <dbReference type="Google" id="ProtNLM"/>
    </source>
</evidence>
<evidence type="ECO:0000256" key="1">
    <source>
        <dbReference type="SAM" id="SignalP"/>
    </source>
</evidence>
<gene>
    <name evidence="2" type="ORF">SBA1_600023</name>
</gene>
<feature type="chain" id="PRO_5015409129" description="Outer membrane protein beta-barrel domain-containing protein" evidence="1">
    <location>
        <begin position="21"/>
        <end position="185"/>
    </location>
</feature>
<proteinExistence type="predicted"/>
<evidence type="ECO:0000313" key="3">
    <source>
        <dbReference type="Proteomes" id="UP000238701"/>
    </source>
</evidence>
<protein>
    <recommendedName>
        <fullName evidence="4">Outer membrane protein beta-barrel domain-containing protein</fullName>
    </recommendedName>
</protein>
<dbReference type="InterPro" id="IPR011250">
    <property type="entry name" value="OMP/PagP_B-barrel"/>
</dbReference>
<dbReference type="Gene3D" id="2.40.160.20">
    <property type="match status" value="1"/>
</dbReference>
<keyword evidence="1" id="KW-0732">Signal</keyword>
<reference evidence="3" key="1">
    <citation type="submission" date="2018-02" db="EMBL/GenBank/DDBJ databases">
        <authorList>
            <person name="Hausmann B."/>
        </authorList>
    </citation>
    <scope>NUCLEOTIDE SEQUENCE [LARGE SCALE GENOMIC DNA]</scope>
    <source>
        <strain evidence="3">Peat soil MAG SbA1</strain>
    </source>
</reference>
<dbReference type="SUPFAM" id="SSF56925">
    <property type="entry name" value="OMPA-like"/>
    <property type="match status" value="1"/>
</dbReference>
<organism evidence="2 3">
    <name type="scientific">Candidatus Sulfotelmatobacter kueseliae</name>
    <dbReference type="NCBI Taxonomy" id="2042962"/>
    <lineage>
        <taxon>Bacteria</taxon>
        <taxon>Pseudomonadati</taxon>
        <taxon>Acidobacteriota</taxon>
        <taxon>Terriglobia</taxon>
        <taxon>Terriglobales</taxon>
        <taxon>Candidatus Korobacteraceae</taxon>
        <taxon>Candidatus Sulfotelmatobacter</taxon>
    </lineage>
</organism>
<sequence length="185" mass="20097">MGRAVIIGFTFFLLAGLAAAQVPTSGNIFVGYSFENASSSALNLDLSRPNLQGWEASLEGKVFPALGIVADFTGHYGSESFTQLTPNGPINVNVTGHEEEVLFGPRVSVSIRRFRPFAEFELGIGHINTNSFGSDISFAMAIGGGLDYRIIRPAAWRFQGDYVSTRFFNTAQSNVRLSTGIVFRF</sequence>
<accession>A0A2U3L1J9</accession>
<dbReference type="OrthoDB" id="121884at2"/>